<reference evidence="4" key="3">
    <citation type="submission" date="2020-12" db="UniProtKB">
        <authorList>
            <consortium name="EnsemblPlants"/>
        </authorList>
    </citation>
    <scope>IDENTIFICATION</scope>
</reference>
<evidence type="ECO:0000256" key="2">
    <source>
        <dbReference type="SAM" id="MobiDB-lite"/>
    </source>
</evidence>
<keyword evidence="5" id="KW-1185">Reference proteome</keyword>
<dbReference type="GO" id="GO:0000304">
    <property type="term" value="P:response to singlet oxygen"/>
    <property type="evidence" value="ECO:0000318"/>
    <property type="project" value="GO_Central"/>
</dbReference>
<dbReference type="InterPro" id="IPR044680">
    <property type="entry name" value="EX1/2"/>
</dbReference>
<feature type="coiled-coil region" evidence="1">
    <location>
        <begin position="184"/>
        <end position="211"/>
    </location>
</feature>
<dbReference type="EMBL" id="ABEU02000027">
    <property type="status" value="NOT_ANNOTATED_CDS"/>
    <property type="molecule type" value="Genomic_DNA"/>
</dbReference>
<dbReference type="InterPro" id="IPR001943">
    <property type="entry name" value="UVR_dom"/>
</dbReference>
<dbReference type="KEGG" id="ppp:112278420"/>
<dbReference type="FunCoup" id="A0A7I4D0I3">
    <property type="interactions" value="1887"/>
</dbReference>
<dbReference type="EnsemblPlants" id="Pp3c27_3300V3.4">
    <property type="protein sequence ID" value="Pp3c27_3300V3.4"/>
    <property type="gene ID" value="Pp3c27_3300"/>
</dbReference>
<dbReference type="Gramene" id="Pp3c27_3300V3.5">
    <property type="protein sequence ID" value="Pp3c27_3300V3.5"/>
    <property type="gene ID" value="Pp3c27_3300"/>
</dbReference>
<gene>
    <name evidence="4" type="primary">LOC112278420</name>
</gene>
<evidence type="ECO:0000313" key="5">
    <source>
        <dbReference type="Proteomes" id="UP000006727"/>
    </source>
</evidence>
<name>A0A7I4D0I3_PHYPA</name>
<protein>
    <recommendedName>
        <fullName evidence="3">UVR domain-containing protein</fullName>
    </recommendedName>
</protein>
<dbReference type="EnsemblPlants" id="Pp3c27_3300V3.3">
    <property type="protein sequence ID" value="Pp3c27_3300V3.3"/>
    <property type="gene ID" value="Pp3c27_3300"/>
</dbReference>
<accession>A0A7I4D0I3</accession>
<keyword evidence="1" id="KW-0175">Coiled coil</keyword>
<dbReference type="GO" id="GO:0042651">
    <property type="term" value="C:thylakoid membrane"/>
    <property type="evidence" value="ECO:0000318"/>
    <property type="project" value="GO_Central"/>
</dbReference>
<dbReference type="GeneID" id="112278420"/>
<organism evidence="4 5">
    <name type="scientific">Physcomitrium patens</name>
    <name type="common">Spreading-leaved earth moss</name>
    <name type="synonym">Physcomitrella patens</name>
    <dbReference type="NCBI Taxonomy" id="3218"/>
    <lineage>
        <taxon>Eukaryota</taxon>
        <taxon>Viridiplantae</taxon>
        <taxon>Streptophyta</taxon>
        <taxon>Embryophyta</taxon>
        <taxon>Bryophyta</taxon>
        <taxon>Bryophytina</taxon>
        <taxon>Bryopsida</taxon>
        <taxon>Funariidae</taxon>
        <taxon>Funariales</taxon>
        <taxon>Funariaceae</taxon>
        <taxon>Physcomitrium</taxon>
    </lineage>
</organism>
<evidence type="ECO:0000256" key="1">
    <source>
        <dbReference type="SAM" id="Coils"/>
    </source>
</evidence>
<dbReference type="Pfam" id="PF12014">
    <property type="entry name" value="Cyclin_D1_bind"/>
    <property type="match status" value="1"/>
</dbReference>
<dbReference type="PANTHER" id="PTHR33917">
    <property type="entry name" value="PROTEIN EXECUTER 1, CHLOROPLASTIC"/>
    <property type="match status" value="1"/>
</dbReference>
<evidence type="ECO:0000259" key="3">
    <source>
        <dbReference type="PROSITE" id="PS50151"/>
    </source>
</evidence>
<evidence type="ECO:0000313" key="4">
    <source>
        <dbReference type="EnsemblPlants" id="Pp3c27_3300V3.3"/>
    </source>
</evidence>
<feature type="compositionally biased region" description="Polar residues" evidence="2">
    <location>
        <begin position="120"/>
        <end position="135"/>
    </location>
</feature>
<feature type="region of interest" description="Disordered" evidence="2">
    <location>
        <begin position="60"/>
        <end position="138"/>
    </location>
</feature>
<dbReference type="PANTHER" id="PTHR33917:SF3">
    <property type="entry name" value="PROTEIN EXECUTER 1, CHLOROPLASTIC"/>
    <property type="match status" value="1"/>
</dbReference>
<dbReference type="RefSeq" id="XP_024367658.1">
    <property type="nucleotide sequence ID" value="XM_024511890.2"/>
</dbReference>
<dbReference type="RefSeq" id="XP_024367657.1">
    <property type="nucleotide sequence ID" value="XM_024511889.2"/>
</dbReference>
<dbReference type="Gramene" id="Pp3c27_3300V3.4">
    <property type="protein sequence ID" value="Pp3c27_3300V3.4"/>
    <property type="gene ID" value="Pp3c27_3300"/>
</dbReference>
<reference evidence="4 5" key="1">
    <citation type="journal article" date="2008" name="Science">
        <title>The Physcomitrella genome reveals evolutionary insights into the conquest of land by plants.</title>
        <authorList>
            <person name="Rensing S."/>
            <person name="Lang D."/>
            <person name="Zimmer A."/>
            <person name="Terry A."/>
            <person name="Salamov A."/>
            <person name="Shapiro H."/>
            <person name="Nishiyama T."/>
            <person name="Perroud P.-F."/>
            <person name="Lindquist E."/>
            <person name="Kamisugi Y."/>
            <person name="Tanahashi T."/>
            <person name="Sakakibara K."/>
            <person name="Fujita T."/>
            <person name="Oishi K."/>
            <person name="Shin-I T."/>
            <person name="Kuroki Y."/>
            <person name="Toyoda A."/>
            <person name="Suzuki Y."/>
            <person name="Hashimoto A."/>
            <person name="Yamaguchi K."/>
            <person name="Sugano A."/>
            <person name="Kohara Y."/>
            <person name="Fujiyama A."/>
            <person name="Anterola A."/>
            <person name="Aoki S."/>
            <person name="Ashton N."/>
            <person name="Barbazuk W.B."/>
            <person name="Barker E."/>
            <person name="Bennetzen J."/>
            <person name="Bezanilla M."/>
            <person name="Blankenship R."/>
            <person name="Cho S.H."/>
            <person name="Dutcher S."/>
            <person name="Estelle M."/>
            <person name="Fawcett J.A."/>
            <person name="Gundlach H."/>
            <person name="Hanada K."/>
            <person name="Heyl A."/>
            <person name="Hicks K.A."/>
            <person name="Hugh J."/>
            <person name="Lohr M."/>
            <person name="Mayer K."/>
            <person name="Melkozernov A."/>
            <person name="Murata T."/>
            <person name="Nelson D."/>
            <person name="Pils B."/>
            <person name="Prigge M."/>
            <person name="Reiss B."/>
            <person name="Renner T."/>
            <person name="Rombauts S."/>
            <person name="Rushton P."/>
            <person name="Sanderfoot A."/>
            <person name="Schween G."/>
            <person name="Shiu S.-H."/>
            <person name="Stueber K."/>
            <person name="Theodoulou F.L."/>
            <person name="Tu H."/>
            <person name="Van de Peer Y."/>
            <person name="Verrier P.J."/>
            <person name="Waters E."/>
            <person name="Wood A."/>
            <person name="Yang L."/>
            <person name="Cove D."/>
            <person name="Cuming A."/>
            <person name="Hasebe M."/>
            <person name="Lucas S."/>
            <person name="Mishler D.B."/>
            <person name="Reski R."/>
            <person name="Grigoriev I."/>
            <person name="Quatrano R.S."/>
            <person name="Boore J.L."/>
        </authorList>
    </citation>
    <scope>NUCLEOTIDE SEQUENCE [LARGE SCALE GENOMIC DNA]</scope>
    <source>
        <strain evidence="4 5">cv. Gransden 2004</strain>
    </source>
</reference>
<dbReference type="Gramene" id="Pp3c27_3300V3.3">
    <property type="protein sequence ID" value="Pp3c27_3300V3.3"/>
    <property type="gene ID" value="Pp3c27_3300"/>
</dbReference>
<reference evidence="4 5" key="2">
    <citation type="journal article" date="2018" name="Plant J.">
        <title>The Physcomitrella patens chromosome-scale assembly reveals moss genome structure and evolution.</title>
        <authorList>
            <person name="Lang D."/>
            <person name="Ullrich K.K."/>
            <person name="Murat F."/>
            <person name="Fuchs J."/>
            <person name="Jenkins J."/>
            <person name="Haas F.B."/>
            <person name="Piednoel M."/>
            <person name="Gundlach H."/>
            <person name="Van Bel M."/>
            <person name="Meyberg R."/>
            <person name="Vives C."/>
            <person name="Morata J."/>
            <person name="Symeonidi A."/>
            <person name="Hiss M."/>
            <person name="Muchero W."/>
            <person name="Kamisugi Y."/>
            <person name="Saleh O."/>
            <person name="Blanc G."/>
            <person name="Decker E.L."/>
            <person name="van Gessel N."/>
            <person name="Grimwood J."/>
            <person name="Hayes R.D."/>
            <person name="Graham S.W."/>
            <person name="Gunter L.E."/>
            <person name="McDaniel S.F."/>
            <person name="Hoernstein S.N.W."/>
            <person name="Larsson A."/>
            <person name="Li F.W."/>
            <person name="Perroud P.F."/>
            <person name="Phillips J."/>
            <person name="Ranjan P."/>
            <person name="Rokshar D.S."/>
            <person name="Rothfels C.J."/>
            <person name="Schneider L."/>
            <person name="Shu S."/>
            <person name="Stevenson D.W."/>
            <person name="Thummler F."/>
            <person name="Tillich M."/>
            <person name="Villarreal Aguilar J.C."/>
            <person name="Widiez T."/>
            <person name="Wong G.K."/>
            <person name="Wymore A."/>
            <person name="Zhang Y."/>
            <person name="Zimmer A.D."/>
            <person name="Quatrano R.S."/>
            <person name="Mayer K.F.X."/>
            <person name="Goodstein D."/>
            <person name="Casacuberta J.M."/>
            <person name="Vandepoele K."/>
            <person name="Reski R."/>
            <person name="Cuming A.C."/>
            <person name="Tuskan G.A."/>
            <person name="Maumus F."/>
            <person name="Salse J."/>
            <person name="Schmutz J."/>
            <person name="Rensing S.A."/>
        </authorList>
    </citation>
    <scope>NUCLEOTIDE SEQUENCE [LARGE SCALE GENOMIC DNA]</scope>
    <source>
        <strain evidence="4 5">cv. Gransden 2004</strain>
    </source>
</reference>
<sequence>MPSMALTMLSSGAVAGLDTHPFTGVCTAAQGRYHNRLLRVSNQSVVQETLLHKSLVVNASTSKPGKSFGSDRHWRRSLGSGSKRGVCRCAGSENIDKNGSNYDEEKNEKSNDGIPGTSGSGNKPQQKKPQATVKTGNPLREMIATAGQRLQDYLESYKQKKGIQDEKTAVLNTLAKDETAWEKIQQLFSEVDERQNMVQKLQLQIEEAINLEDFEKAGRIKKKLAAVKSEDLVAGAMSDYKNALEEERYRDAAYLRDEAGVGLVGWWAGMSEDDKDPYGRIINISPSEGRFIAKGFSARQLALATAGVPLFEVYVTKDEVNKYQQHAVYLQRDANGAAVSIVGLSKDVFDFEDMLGEANKDVQVSGNDMLDFSSVMGESSRNLHLKLDLMEDILKEDHKEVFDKMKEVLKKDGENVSIEGLKKILDFLEDRMPDVKMKVFQVIVNGKIEADLPSIVEQLMEDAEDELLRDEELAGAGNSNSGLQFIQSVDGLPPVGSFSLPTNGRSGLVEVGALGGDFHRRALHRVSANIERRNKDNFVFYIAESKLLTTLEDTDSVVTMVPGVKEFSVDTRPLDPVEEFLQSLGKSLKTDPEDSEESDTVEMEISSKDLEELLDEAVTKARNRRGLFKSTVFRRINVSDAGNDPFSGLYIGSLGPHSAEVVQLQRKFGNWQTTDTFSTAQEWECFEYVEAVKLTGDVNVPAGQVSFRAKVGKGSRLPHRGVYPEELGVTARYKGQARMAEPGFKNPQWVDGELVLLNGKGGPTSGAELGFVCLGPGSHFLVLFGRLKLKDRLIS</sequence>
<dbReference type="AlphaFoldDB" id="A0A7I4D0I3"/>
<dbReference type="PROSITE" id="PS50151">
    <property type="entry name" value="UVR"/>
    <property type="match status" value="1"/>
</dbReference>
<dbReference type="GO" id="GO:0010343">
    <property type="term" value="P:singlet oxygen-mediated programmed cell death"/>
    <property type="evidence" value="ECO:0007669"/>
    <property type="project" value="InterPro"/>
</dbReference>
<feature type="domain" description="UVR" evidence="3">
    <location>
        <begin position="195"/>
        <end position="230"/>
    </location>
</feature>
<dbReference type="Proteomes" id="UP000006727">
    <property type="component" value="Chromosome 27"/>
</dbReference>
<proteinExistence type="predicted"/>
<dbReference type="EnsemblPlants" id="Pp3c27_3300V3.5">
    <property type="protein sequence ID" value="Pp3c27_3300V3.5"/>
    <property type="gene ID" value="Pp3c27_3300"/>
</dbReference>
<dbReference type="OrthoDB" id="722566at2759"/>